<proteinExistence type="predicted"/>
<comment type="caution">
    <text evidence="1">The sequence shown here is derived from an EMBL/GenBank/DDBJ whole genome shotgun (WGS) entry which is preliminary data.</text>
</comment>
<evidence type="ECO:0000313" key="1">
    <source>
        <dbReference type="EMBL" id="ORB61309.1"/>
    </source>
</evidence>
<name>A0A1X0JEG3_9MYCO</name>
<reference evidence="1 2" key="1">
    <citation type="submission" date="2017-02" db="EMBL/GenBank/DDBJ databases">
        <title>The new phylogeny of genus Mycobacterium.</title>
        <authorList>
            <person name="Tortoli E."/>
            <person name="Trovato A."/>
            <person name="Cirillo D.M."/>
        </authorList>
    </citation>
    <scope>NUCLEOTIDE SEQUENCE [LARGE SCALE GENOMIC DNA]</scope>
    <source>
        <strain evidence="1 2">DSM 44338</strain>
    </source>
</reference>
<dbReference type="EMBL" id="MVIM01000026">
    <property type="protein sequence ID" value="ORB61309.1"/>
    <property type="molecule type" value="Genomic_DNA"/>
</dbReference>
<gene>
    <name evidence="1" type="ORF">BST47_28310</name>
</gene>
<dbReference type="AlphaFoldDB" id="A0A1X0JEG3"/>
<protein>
    <submittedName>
        <fullName evidence="1">Uncharacterized protein</fullName>
    </submittedName>
</protein>
<dbReference type="Proteomes" id="UP000192411">
    <property type="component" value="Unassembled WGS sequence"/>
</dbReference>
<keyword evidence="2" id="KW-1185">Reference proteome</keyword>
<accession>A0A1X0JEG3</accession>
<organism evidence="1 2">
    <name type="scientific">Mycolicibacterium tusciae</name>
    <dbReference type="NCBI Taxonomy" id="75922"/>
    <lineage>
        <taxon>Bacteria</taxon>
        <taxon>Bacillati</taxon>
        <taxon>Actinomycetota</taxon>
        <taxon>Actinomycetes</taxon>
        <taxon>Mycobacteriales</taxon>
        <taxon>Mycobacteriaceae</taxon>
        <taxon>Mycolicibacterium</taxon>
    </lineage>
</organism>
<evidence type="ECO:0000313" key="2">
    <source>
        <dbReference type="Proteomes" id="UP000192411"/>
    </source>
</evidence>
<sequence length="174" mass="19627">MEQIRRDREGGNVIRCDVAGVRYLIAEVREAAETVRAYGFSPENAVSDVYVQIPRTLLILVARMESEMRRLIVLDHTYARIIAGSDDPRHNEETPVEFEVDPVHSLVFPLETDPRMRSYRLRNAAEQLGAVVTRMPEVLKSAEARAVMRALGAERDKITDYADELEQALDGSTA</sequence>